<proteinExistence type="predicted"/>
<accession>A0A7J7GC08</accession>
<keyword evidence="2" id="KW-1185">Reference proteome</keyword>
<dbReference type="Proteomes" id="UP000593564">
    <property type="component" value="Unassembled WGS sequence"/>
</dbReference>
<name>A0A7J7GC08_CAMSI</name>
<reference evidence="1 2" key="2">
    <citation type="submission" date="2020-07" db="EMBL/GenBank/DDBJ databases">
        <title>Genome assembly of wild tea tree DASZ reveals pedigree and selection history of tea varieties.</title>
        <authorList>
            <person name="Zhang W."/>
        </authorList>
    </citation>
    <scope>NUCLEOTIDE SEQUENCE [LARGE SCALE GENOMIC DNA]</scope>
    <source>
        <strain evidence="2">cv. G240</strain>
        <tissue evidence="1">Leaf</tissue>
    </source>
</reference>
<reference evidence="2" key="1">
    <citation type="journal article" date="2020" name="Nat. Commun.">
        <title>Genome assembly of wild tea tree DASZ reveals pedigree and selection history of tea varieties.</title>
        <authorList>
            <person name="Zhang W."/>
            <person name="Zhang Y."/>
            <person name="Qiu H."/>
            <person name="Guo Y."/>
            <person name="Wan H."/>
            <person name="Zhang X."/>
            <person name="Scossa F."/>
            <person name="Alseekh S."/>
            <person name="Zhang Q."/>
            <person name="Wang P."/>
            <person name="Xu L."/>
            <person name="Schmidt M.H."/>
            <person name="Jia X."/>
            <person name="Li D."/>
            <person name="Zhu A."/>
            <person name="Guo F."/>
            <person name="Chen W."/>
            <person name="Ni D."/>
            <person name="Usadel B."/>
            <person name="Fernie A.R."/>
            <person name="Wen W."/>
        </authorList>
    </citation>
    <scope>NUCLEOTIDE SEQUENCE [LARGE SCALE GENOMIC DNA]</scope>
    <source>
        <strain evidence="2">cv. G240</strain>
    </source>
</reference>
<evidence type="ECO:0000313" key="1">
    <source>
        <dbReference type="EMBL" id="KAF5938242.1"/>
    </source>
</evidence>
<evidence type="ECO:0000313" key="2">
    <source>
        <dbReference type="Proteomes" id="UP000593564"/>
    </source>
</evidence>
<organism evidence="1 2">
    <name type="scientific">Camellia sinensis</name>
    <name type="common">Tea plant</name>
    <name type="synonym">Thea sinensis</name>
    <dbReference type="NCBI Taxonomy" id="4442"/>
    <lineage>
        <taxon>Eukaryota</taxon>
        <taxon>Viridiplantae</taxon>
        <taxon>Streptophyta</taxon>
        <taxon>Embryophyta</taxon>
        <taxon>Tracheophyta</taxon>
        <taxon>Spermatophyta</taxon>
        <taxon>Magnoliopsida</taxon>
        <taxon>eudicotyledons</taxon>
        <taxon>Gunneridae</taxon>
        <taxon>Pentapetalae</taxon>
        <taxon>asterids</taxon>
        <taxon>Ericales</taxon>
        <taxon>Theaceae</taxon>
        <taxon>Camellia</taxon>
    </lineage>
</organism>
<gene>
    <name evidence="1" type="ORF">HYC85_025748</name>
</gene>
<protein>
    <submittedName>
        <fullName evidence="1">Uncharacterized protein</fullName>
    </submittedName>
</protein>
<dbReference type="AlphaFoldDB" id="A0A7J7GC08"/>
<dbReference type="EMBL" id="JACBKZ010000012">
    <property type="protein sequence ID" value="KAF5938242.1"/>
    <property type="molecule type" value="Genomic_DNA"/>
</dbReference>
<comment type="caution">
    <text evidence="1">The sequence shown here is derived from an EMBL/GenBank/DDBJ whole genome shotgun (WGS) entry which is preliminary data.</text>
</comment>
<sequence>MCFYNFRRIHRLPRLYFPVKINALVPYKFLEGAKKLKSICISIVHNKAIACLIVFAST</sequence>